<reference evidence="1 2" key="1">
    <citation type="journal article" date="2017" name="Genome Announc.">
        <title>Genome sequence of the saprophytic ascomycete Epicoccum nigrum ICMP 19927 strain isolated from New Zealand.</title>
        <authorList>
            <person name="Fokin M."/>
            <person name="Fleetwood D."/>
            <person name="Weir B.S."/>
            <person name="Villas-Boas S.G."/>
        </authorList>
    </citation>
    <scope>NUCLEOTIDE SEQUENCE [LARGE SCALE GENOMIC DNA]</scope>
    <source>
        <strain evidence="1 2">ICMP 19927</strain>
    </source>
</reference>
<proteinExistence type="predicted"/>
<dbReference type="EMBL" id="KZ107850">
    <property type="protein sequence ID" value="OSS46807.1"/>
    <property type="molecule type" value="Genomic_DNA"/>
</dbReference>
<gene>
    <name evidence="1" type="ORF">B5807_08918</name>
</gene>
<evidence type="ECO:0000313" key="2">
    <source>
        <dbReference type="Proteomes" id="UP000193240"/>
    </source>
</evidence>
<dbReference type="InParanoid" id="A0A1Y2LUA4"/>
<name>A0A1Y2LUA4_EPING</name>
<dbReference type="Proteomes" id="UP000193240">
    <property type="component" value="Unassembled WGS sequence"/>
</dbReference>
<sequence length="319" mass="36420">MPSLMDLPRELRDEICTGVLLTPTAPPDINQSFDTLIESRVMYKNPKLRAWTRGVIYDPKNTTTTVPSLVLVNKQLHDEALSILNRLSKHPTYEMDLIIADEVLLLPTWTLLLHQRTTAVDTVNVNFRIAGIHDKKKTYPSQFYGGFVYGDGGGPAMKWQLYAVLERFIRVGTGGKIEHTDTHLHVTAKTVRINVQTPPLEEGLQFGPPKSGYRRRRETGLGGDVLDPAYLVQFVRNQLTGLLKPQASHEWFQYGTILYEHVDEVVVCKDGVEMMREDVAECLKGTFIVDRYFSAEDMREYKRNTWKLRKSRGLKVVDD</sequence>
<evidence type="ECO:0000313" key="1">
    <source>
        <dbReference type="EMBL" id="OSS46807.1"/>
    </source>
</evidence>
<dbReference type="STRING" id="105696.A0A1Y2LUA4"/>
<accession>A0A1Y2LUA4</accession>
<organism evidence="1 2">
    <name type="scientific">Epicoccum nigrum</name>
    <name type="common">Soil fungus</name>
    <name type="synonym">Epicoccum purpurascens</name>
    <dbReference type="NCBI Taxonomy" id="105696"/>
    <lineage>
        <taxon>Eukaryota</taxon>
        <taxon>Fungi</taxon>
        <taxon>Dikarya</taxon>
        <taxon>Ascomycota</taxon>
        <taxon>Pezizomycotina</taxon>
        <taxon>Dothideomycetes</taxon>
        <taxon>Pleosporomycetidae</taxon>
        <taxon>Pleosporales</taxon>
        <taxon>Pleosporineae</taxon>
        <taxon>Didymellaceae</taxon>
        <taxon>Epicoccum</taxon>
    </lineage>
</organism>
<keyword evidence="2" id="KW-1185">Reference proteome</keyword>
<protein>
    <submittedName>
        <fullName evidence="1">Uncharacterized protein</fullName>
    </submittedName>
</protein>
<dbReference type="AlphaFoldDB" id="A0A1Y2LUA4"/>